<name>A0A0D3J060_EMIH1</name>
<feature type="transmembrane region" description="Helical" evidence="8">
    <location>
        <begin position="385"/>
        <end position="405"/>
    </location>
</feature>
<evidence type="ECO:0000256" key="2">
    <source>
        <dbReference type="ARBA" id="ARBA00022448"/>
    </source>
</evidence>
<dbReference type="GO" id="GO:0005886">
    <property type="term" value="C:plasma membrane"/>
    <property type="evidence" value="ECO:0007669"/>
    <property type="project" value="TreeGrafter"/>
</dbReference>
<evidence type="ECO:0000256" key="4">
    <source>
        <dbReference type="ARBA" id="ARBA00022989"/>
    </source>
</evidence>
<dbReference type="RefSeq" id="XP_005769324.1">
    <property type="nucleotide sequence ID" value="XM_005769267.1"/>
</dbReference>
<keyword evidence="5" id="KW-0406">Ion transport</keyword>
<evidence type="ECO:0000313" key="9">
    <source>
        <dbReference type="EnsemblProtists" id="EOD16895"/>
    </source>
</evidence>
<dbReference type="PANTHER" id="PTHR31064">
    <property type="entry name" value="POTASSIUM TRANSPORT PROTEIN DDB_G0292412-RELATED"/>
    <property type="match status" value="1"/>
</dbReference>
<dbReference type="GeneID" id="17263055"/>
<feature type="transmembrane region" description="Helical" evidence="8">
    <location>
        <begin position="210"/>
        <end position="231"/>
    </location>
</feature>
<dbReference type="InterPro" id="IPR051143">
    <property type="entry name" value="TrkH_K-transport"/>
</dbReference>
<dbReference type="GO" id="GO:0030001">
    <property type="term" value="P:metal ion transport"/>
    <property type="evidence" value="ECO:0007669"/>
    <property type="project" value="UniProtKB-ARBA"/>
</dbReference>
<proteinExistence type="predicted"/>
<dbReference type="Pfam" id="PF02386">
    <property type="entry name" value="TrkH"/>
    <property type="match status" value="1"/>
</dbReference>
<accession>A0A0D3J060</accession>
<evidence type="ECO:0000256" key="1">
    <source>
        <dbReference type="ARBA" id="ARBA00004141"/>
    </source>
</evidence>
<feature type="region of interest" description="Disordered" evidence="7">
    <location>
        <begin position="125"/>
        <end position="146"/>
    </location>
</feature>
<feature type="region of interest" description="Disordered" evidence="7">
    <location>
        <begin position="865"/>
        <end position="925"/>
    </location>
</feature>
<keyword evidence="10" id="KW-1185">Reference proteome</keyword>
<feature type="transmembrane region" description="Helical" evidence="8">
    <location>
        <begin position="237"/>
        <end position="258"/>
    </location>
</feature>
<dbReference type="GO" id="GO:0008324">
    <property type="term" value="F:monoatomic cation transmembrane transporter activity"/>
    <property type="evidence" value="ECO:0007669"/>
    <property type="project" value="InterPro"/>
</dbReference>
<dbReference type="PANTHER" id="PTHR31064:SF30">
    <property type="entry name" value="HIGH-AFFINITY POTASSIUM TRANSPORT PROTEIN-RELATED"/>
    <property type="match status" value="1"/>
</dbReference>
<dbReference type="STRING" id="2903.R1DQW6"/>
<dbReference type="AlphaFoldDB" id="A0A0D3J060"/>
<dbReference type="PROSITE" id="PS50096">
    <property type="entry name" value="IQ"/>
    <property type="match status" value="1"/>
</dbReference>
<feature type="compositionally biased region" description="Basic and acidic residues" evidence="7">
    <location>
        <begin position="914"/>
        <end position="925"/>
    </location>
</feature>
<reference evidence="9" key="2">
    <citation type="submission" date="2024-10" db="UniProtKB">
        <authorList>
            <consortium name="EnsemblProtists"/>
        </authorList>
    </citation>
    <scope>IDENTIFICATION</scope>
</reference>
<evidence type="ECO:0000256" key="6">
    <source>
        <dbReference type="ARBA" id="ARBA00023136"/>
    </source>
</evidence>
<dbReference type="HOGENOM" id="CLU_315790_0_0_1"/>
<feature type="region of interest" description="Disordered" evidence="7">
    <location>
        <begin position="825"/>
        <end position="847"/>
    </location>
</feature>
<dbReference type="Proteomes" id="UP000013827">
    <property type="component" value="Unassembled WGS sequence"/>
</dbReference>
<reference evidence="10" key="1">
    <citation type="journal article" date="2013" name="Nature">
        <title>Pan genome of the phytoplankton Emiliania underpins its global distribution.</title>
        <authorList>
            <person name="Read B.A."/>
            <person name="Kegel J."/>
            <person name="Klute M.J."/>
            <person name="Kuo A."/>
            <person name="Lefebvre S.C."/>
            <person name="Maumus F."/>
            <person name="Mayer C."/>
            <person name="Miller J."/>
            <person name="Monier A."/>
            <person name="Salamov A."/>
            <person name="Young J."/>
            <person name="Aguilar M."/>
            <person name="Claverie J.M."/>
            <person name="Frickenhaus S."/>
            <person name="Gonzalez K."/>
            <person name="Herman E.K."/>
            <person name="Lin Y.C."/>
            <person name="Napier J."/>
            <person name="Ogata H."/>
            <person name="Sarno A.F."/>
            <person name="Shmutz J."/>
            <person name="Schroeder D."/>
            <person name="de Vargas C."/>
            <person name="Verret F."/>
            <person name="von Dassow P."/>
            <person name="Valentin K."/>
            <person name="Van de Peer Y."/>
            <person name="Wheeler G."/>
            <person name="Dacks J.B."/>
            <person name="Delwiche C.F."/>
            <person name="Dyhrman S.T."/>
            <person name="Glockner G."/>
            <person name="John U."/>
            <person name="Richards T."/>
            <person name="Worden A.Z."/>
            <person name="Zhang X."/>
            <person name="Grigoriev I.V."/>
            <person name="Allen A.E."/>
            <person name="Bidle K."/>
            <person name="Borodovsky M."/>
            <person name="Bowler C."/>
            <person name="Brownlee C."/>
            <person name="Cock J.M."/>
            <person name="Elias M."/>
            <person name="Gladyshev V.N."/>
            <person name="Groth M."/>
            <person name="Guda C."/>
            <person name="Hadaegh A."/>
            <person name="Iglesias-Rodriguez M.D."/>
            <person name="Jenkins J."/>
            <person name="Jones B.M."/>
            <person name="Lawson T."/>
            <person name="Leese F."/>
            <person name="Lindquist E."/>
            <person name="Lobanov A."/>
            <person name="Lomsadze A."/>
            <person name="Malik S.B."/>
            <person name="Marsh M.E."/>
            <person name="Mackinder L."/>
            <person name="Mock T."/>
            <person name="Mueller-Roeber B."/>
            <person name="Pagarete A."/>
            <person name="Parker M."/>
            <person name="Probert I."/>
            <person name="Quesneville H."/>
            <person name="Raines C."/>
            <person name="Rensing S.A."/>
            <person name="Riano-Pachon D.M."/>
            <person name="Richier S."/>
            <person name="Rokitta S."/>
            <person name="Shiraiwa Y."/>
            <person name="Soanes D.M."/>
            <person name="van der Giezen M."/>
            <person name="Wahlund T.M."/>
            <person name="Williams B."/>
            <person name="Wilson W."/>
            <person name="Wolfe G."/>
            <person name="Wurch L.L."/>
        </authorList>
    </citation>
    <scope>NUCLEOTIDE SEQUENCE</scope>
</reference>
<feature type="transmembrane region" description="Helical" evidence="8">
    <location>
        <begin position="294"/>
        <end position="316"/>
    </location>
</feature>
<evidence type="ECO:0000313" key="10">
    <source>
        <dbReference type="Proteomes" id="UP000013827"/>
    </source>
</evidence>
<feature type="compositionally biased region" description="Basic and acidic residues" evidence="7">
    <location>
        <begin position="834"/>
        <end position="845"/>
    </location>
</feature>
<evidence type="ECO:0000256" key="5">
    <source>
        <dbReference type="ARBA" id="ARBA00023065"/>
    </source>
</evidence>
<keyword evidence="3 8" id="KW-0812">Transmembrane</keyword>
<dbReference type="InterPro" id="IPR003445">
    <property type="entry name" value="Cat_transpt"/>
</dbReference>
<evidence type="ECO:0000256" key="7">
    <source>
        <dbReference type="SAM" id="MobiDB-lite"/>
    </source>
</evidence>
<keyword evidence="2" id="KW-0813">Transport</keyword>
<evidence type="ECO:0000256" key="8">
    <source>
        <dbReference type="SAM" id="Phobius"/>
    </source>
</evidence>
<feature type="transmembrane region" description="Helical" evidence="8">
    <location>
        <begin position="181"/>
        <end position="198"/>
    </location>
</feature>
<sequence length="925" mass="99074">MPQPFERDLLGEQLDAARDGIPASVSQRLLLNLPEASLDVALAATIEAKASTKVNIWQGLFARSAANAASQPTAGAPAPTPEVVATAAAATRLQAIERGHLLRRHQAEQANAAAKIEAAARERIGRRGRNQAAPPPRTTAAVDLPDPDVAPQSLDSAAPDVVPMKASLLHHRRVPFKGMVVAWYLLLGGLGGLLLYAIESKQSGLGLADAIFLAVSASTCTGLATFNITAFGDAAKALLGLLMVAGSSILISAVPLHLRHAALRRNVPEGLRHVALKDLRRCPEWLVELNSMRLLLYAIYIYQAALLLGGFCFIYVSVLATPVEERGVCDYPSYSTASTAGQPPSNVTGLPCRPGRFAAFVSVAAFANAGMTSEPGSLEAFNEEIGLLSVVTVLALAGNVLYPVLLRLSLQAYLQCIPIDDARRLWARHLLLSGRKMYGYLFSTEQTTTLFLTQLAVWAAQTFTTWSFFVREAHRGMIRVYGSRLGGVSKILSDLAACDADVQCFRTMEERLALPDDMFMSVETRHAGFAIYSLANENTPVLAMYMLAMMMAPVPLMIAVHASSRHGAALESPLHDGPHTAAPTALGVGGRKSVSIAEHWARRHSIVRTTGTGAARAALSRSRIRMAEQIDELSLALARIPSVDPRVSAESRTSEASVADLGVLQLQAMLWHGELTWGQTLRHHLTAFSHAVGGFVGGPTLQRDLLFAWLAWFLVLAFDPDLPHGSNGAAFDALFEVCSAFGNVGLSMGYSRDTELENVRPGTPQTFVDSLPRGETGLSYCACWPNLSKAVLVAVMIYGRTRALPQQVDYALTLAIEIPSSDMSPVELLLSPGGERDSDERDSTRARGSWLFSQADLRGLARRLTGSTPAHHPGAVPQRDGVSSGNESTDEAGTLGDLLDARAPDDEGASGSHARPEQRANKVLV</sequence>
<feature type="transmembrane region" description="Helical" evidence="8">
    <location>
        <begin position="542"/>
        <end position="562"/>
    </location>
</feature>
<organism evidence="9 10">
    <name type="scientific">Emiliania huxleyi (strain CCMP1516)</name>
    <dbReference type="NCBI Taxonomy" id="280463"/>
    <lineage>
        <taxon>Eukaryota</taxon>
        <taxon>Haptista</taxon>
        <taxon>Haptophyta</taxon>
        <taxon>Prymnesiophyceae</taxon>
        <taxon>Isochrysidales</taxon>
        <taxon>Noelaerhabdaceae</taxon>
        <taxon>Emiliania</taxon>
    </lineage>
</organism>
<keyword evidence="4 8" id="KW-1133">Transmembrane helix</keyword>
<comment type="subcellular location">
    <subcellularLocation>
        <location evidence="1">Membrane</location>
        <topology evidence="1">Multi-pass membrane protein</topology>
    </subcellularLocation>
</comment>
<dbReference type="PaxDb" id="2903-EOD16895"/>
<evidence type="ECO:0000256" key="3">
    <source>
        <dbReference type="ARBA" id="ARBA00022692"/>
    </source>
</evidence>
<dbReference type="EnsemblProtists" id="EOD16895">
    <property type="protein sequence ID" value="EOD16895"/>
    <property type="gene ID" value="EMIHUDRAFT_210516"/>
</dbReference>
<protein>
    <submittedName>
        <fullName evidence="9">Uncharacterized protein</fullName>
    </submittedName>
</protein>
<keyword evidence="6 8" id="KW-0472">Membrane</keyword>
<dbReference type="KEGG" id="ehx:EMIHUDRAFT_210516"/>